<dbReference type="HOGENOM" id="CLU_126155_0_0_1"/>
<dbReference type="AlphaFoldDB" id="A0A0C3KJ61"/>
<gene>
    <name evidence="1" type="ORF">M407DRAFT_125658</name>
</gene>
<accession>A0A0C3KJ61</accession>
<evidence type="ECO:0000313" key="1">
    <source>
        <dbReference type="EMBL" id="KIO21493.1"/>
    </source>
</evidence>
<dbReference type="Proteomes" id="UP000054248">
    <property type="component" value="Unassembled WGS sequence"/>
</dbReference>
<keyword evidence="2" id="KW-1185">Reference proteome</keyword>
<dbReference type="EMBL" id="KN823136">
    <property type="protein sequence ID" value="KIO21493.1"/>
    <property type="molecule type" value="Genomic_DNA"/>
</dbReference>
<organism evidence="1 2">
    <name type="scientific">Tulasnella calospora MUT 4182</name>
    <dbReference type="NCBI Taxonomy" id="1051891"/>
    <lineage>
        <taxon>Eukaryota</taxon>
        <taxon>Fungi</taxon>
        <taxon>Dikarya</taxon>
        <taxon>Basidiomycota</taxon>
        <taxon>Agaricomycotina</taxon>
        <taxon>Agaricomycetes</taxon>
        <taxon>Cantharellales</taxon>
        <taxon>Tulasnellaceae</taxon>
        <taxon>Tulasnella</taxon>
    </lineage>
</organism>
<evidence type="ECO:0000313" key="2">
    <source>
        <dbReference type="Proteomes" id="UP000054248"/>
    </source>
</evidence>
<dbReference type="OrthoDB" id="3179831at2759"/>
<name>A0A0C3KJ61_9AGAM</name>
<proteinExistence type="predicted"/>
<sequence length="190" mass="20307">MPSYLTAFVRSSRLVGIVGTGLLAGHSLALSETVISVLTSSTIRVELLAMTEDRLVSTVDHLAITWLLHRADGLVRPILIGSVVALLVEGAYGPYTPAATTFLGLTPARQLVIAAITTFSALGYTAPVPYTIWVQPVMNRLSFVSGNVEVNRSMSENPDVSEEVVQIWGTQTAFRAMLFGTAFVLALTAV</sequence>
<reference evidence="2" key="2">
    <citation type="submission" date="2015-01" db="EMBL/GenBank/DDBJ databases">
        <title>Evolutionary Origins and Diversification of the Mycorrhizal Mutualists.</title>
        <authorList>
            <consortium name="DOE Joint Genome Institute"/>
            <consortium name="Mycorrhizal Genomics Consortium"/>
            <person name="Kohler A."/>
            <person name="Kuo A."/>
            <person name="Nagy L.G."/>
            <person name="Floudas D."/>
            <person name="Copeland A."/>
            <person name="Barry K.W."/>
            <person name="Cichocki N."/>
            <person name="Veneault-Fourrey C."/>
            <person name="LaButti K."/>
            <person name="Lindquist E.A."/>
            <person name="Lipzen A."/>
            <person name="Lundell T."/>
            <person name="Morin E."/>
            <person name="Murat C."/>
            <person name="Riley R."/>
            <person name="Ohm R."/>
            <person name="Sun H."/>
            <person name="Tunlid A."/>
            <person name="Henrissat B."/>
            <person name="Grigoriev I.V."/>
            <person name="Hibbett D.S."/>
            <person name="Martin F."/>
        </authorList>
    </citation>
    <scope>NUCLEOTIDE SEQUENCE [LARGE SCALE GENOMIC DNA]</scope>
    <source>
        <strain evidence="2">MUT 4182</strain>
    </source>
</reference>
<reference evidence="1 2" key="1">
    <citation type="submission" date="2014-04" db="EMBL/GenBank/DDBJ databases">
        <authorList>
            <consortium name="DOE Joint Genome Institute"/>
            <person name="Kuo A."/>
            <person name="Girlanda M."/>
            <person name="Perotto S."/>
            <person name="Kohler A."/>
            <person name="Nagy L.G."/>
            <person name="Floudas D."/>
            <person name="Copeland A."/>
            <person name="Barry K.W."/>
            <person name="Cichocki N."/>
            <person name="Veneault-Fourrey C."/>
            <person name="LaButti K."/>
            <person name="Lindquist E.A."/>
            <person name="Lipzen A."/>
            <person name="Lundell T."/>
            <person name="Morin E."/>
            <person name="Murat C."/>
            <person name="Sun H."/>
            <person name="Tunlid A."/>
            <person name="Henrissat B."/>
            <person name="Grigoriev I.V."/>
            <person name="Hibbett D.S."/>
            <person name="Martin F."/>
            <person name="Nordberg H.P."/>
            <person name="Cantor M.N."/>
            <person name="Hua S.X."/>
        </authorList>
    </citation>
    <scope>NUCLEOTIDE SEQUENCE [LARGE SCALE GENOMIC DNA]</scope>
    <source>
        <strain evidence="1 2">MUT 4182</strain>
    </source>
</reference>
<protein>
    <submittedName>
        <fullName evidence="1">Uncharacterized protein</fullName>
    </submittedName>
</protein>